<evidence type="ECO:0000259" key="2">
    <source>
        <dbReference type="Pfam" id="PF03795"/>
    </source>
</evidence>
<dbReference type="Gene3D" id="3.30.70.1060">
    <property type="entry name" value="Dimeric alpha+beta barrel"/>
    <property type="match status" value="1"/>
</dbReference>
<proteinExistence type="inferred from homology"/>
<dbReference type="EMBL" id="JANRHA010000002">
    <property type="protein sequence ID" value="MDG3013890.1"/>
    <property type="molecule type" value="Genomic_DNA"/>
</dbReference>
<name>A0A9X4LWZ4_9ACTN</name>
<dbReference type="Pfam" id="PF03795">
    <property type="entry name" value="YCII"/>
    <property type="match status" value="1"/>
</dbReference>
<comment type="caution">
    <text evidence="3">The sequence shown here is derived from an EMBL/GenBank/DDBJ whole genome shotgun (WGS) entry which is preliminary data.</text>
</comment>
<dbReference type="PANTHER" id="PTHR37828:SF1">
    <property type="entry name" value="YCII-RELATED DOMAIN-CONTAINING PROTEIN"/>
    <property type="match status" value="1"/>
</dbReference>
<dbReference type="PANTHER" id="PTHR37828">
    <property type="entry name" value="GSR2449 PROTEIN"/>
    <property type="match status" value="1"/>
</dbReference>
<comment type="similarity">
    <text evidence="1">Belongs to the YciI family.</text>
</comment>
<evidence type="ECO:0000313" key="3">
    <source>
        <dbReference type="EMBL" id="MDG3013890.1"/>
    </source>
</evidence>
<evidence type="ECO:0000313" key="4">
    <source>
        <dbReference type="Proteomes" id="UP001152755"/>
    </source>
</evidence>
<protein>
    <submittedName>
        <fullName evidence="3">YciI family protein</fullName>
    </submittedName>
</protein>
<feature type="domain" description="YCII-related" evidence="2">
    <location>
        <begin position="8"/>
        <end position="86"/>
    </location>
</feature>
<accession>A0A9X4LWZ4</accession>
<organism evidence="3 4">
    <name type="scientific">Speluncibacter jeojiensis</name>
    <dbReference type="NCBI Taxonomy" id="2710754"/>
    <lineage>
        <taxon>Bacteria</taxon>
        <taxon>Bacillati</taxon>
        <taxon>Actinomycetota</taxon>
        <taxon>Actinomycetes</taxon>
        <taxon>Mycobacteriales</taxon>
        <taxon>Speluncibacteraceae</taxon>
        <taxon>Speluncibacter</taxon>
    </lineage>
</organism>
<dbReference type="Proteomes" id="UP001152755">
    <property type="component" value="Unassembled WGS sequence"/>
</dbReference>
<sequence>MPLFAVDYTYLPDKAEARDRTRPEHRGWLAEQADHGILLTVGPYPDGSGALLIISADGADAAAAMLARDPFARDGLIGGVRVTEWKPVIGAFAD</sequence>
<reference evidence="3" key="1">
    <citation type="submission" date="2022-08" db="EMBL/GenBank/DDBJ databases">
        <title>Genome analysis of Corynebacteriales strain.</title>
        <authorList>
            <person name="Lee S.D."/>
        </authorList>
    </citation>
    <scope>NUCLEOTIDE SEQUENCE</scope>
    <source>
        <strain evidence="3">D3-21</strain>
    </source>
</reference>
<dbReference type="SUPFAM" id="SSF54909">
    <property type="entry name" value="Dimeric alpha+beta barrel"/>
    <property type="match status" value="1"/>
</dbReference>
<dbReference type="RefSeq" id="WP_332519341.1">
    <property type="nucleotide sequence ID" value="NZ_JANRHA010000002.1"/>
</dbReference>
<dbReference type="InterPro" id="IPR011008">
    <property type="entry name" value="Dimeric_a/b-barrel"/>
</dbReference>
<evidence type="ECO:0000256" key="1">
    <source>
        <dbReference type="ARBA" id="ARBA00007689"/>
    </source>
</evidence>
<gene>
    <name evidence="3" type="ORF">NVS88_04885</name>
</gene>
<keyword evidence="4" id="KW-1185">Reference proteome</keyword>
<dbReference type="InterPro" id="IPR005545">
    <property type="entry name" value="YCII"/>
</dbReference>
<dbReference type="AlphaFoldDB" id="A0A9X4LWZ4"/>